<keyword evidence="1" id="KW-0472">Membrane</keyword>
<feature type="transmembrane region" description="Helical" evidence="1">
    <location>
        <begin position="40"/>
        <end position="60"/>
    </location>
</feature>
<dbReference type="EMBL" id="BPLQ01010022">
    <property type="protein sequence ID" value="GIY47851.1"/>
    <property type="molecule type" value="Genomic_DNA"/>
</dbReference>
<keyword evidence="1" id="KW-1133">Transmembrane helix</keyword>
<keyword evidence="1" id="KW-0812">Transmembrane</keyword>
<dbReference type="AlphaFoldDB" id="A0AAV4TS44"/>
<name>A0AAV4TS44_9ARAC</name>
<organism evidence="2 3">
    <name type="scientific">Caerostris darwini</name>
    <dbReference type="NCBI Taxonomy" id="1538125"/>
    <lineage>
        <taxon>Eukaryota</taxon>
        <taxon>Metazoa</taxon>
        <taxon>Ecdysozoa</taxon>
        <taxon>Arthropoda</taxon>
        <taxon>Chelicerata</taxon>
        <taxon>Arachnida</taxon>
        <taxon>Araneae</taxon>
        <taxon>Araneomorphae</taxon>
        <taxon>Entelegynae</taxon>
        <taxon>Araneoidea</taxon>
        <taxon>Araneidae</taxon>
        <taxon>Caerostris</taxon>
    </lineage>
</organism>
<accession>A0AAV4TS44</accession>
<dbReference type="PANTHER" id="PTHR11161:SF0">
    <property type="entry name" value="O-ACYLTRANSFERASE LIKE PROTEIN"/>
    <property type="match status" value="1"/>
</dbReference>
<sequence length="307" mass="36487">MLFTVFQCLPHSWYIAVDFQLHLVALLVLQLILRWPKFGISLCGLFITLSSVFTAVVTYITHLYPAIHITRPDPTEKAYYWLYIYFQAYSHAGPYFIGFLAGYLLATTPDLKFSRYHNSLRNGNNKVKIIFNLHVGKSIQWISYEKWRMETSECRYESAFVPLYEAHHVERFHVYSRSSSFNLHVGKFIQWISYETCRMETSECLYERAFVPLYEAHHLERFHVYSRSSTFNLHVGKFIQWISYETWRMETSECFMREFSYPLYFQKHTTLNVSTYSRSSTVHLHVGKIYPVDFLRNVADGNLRMVL</sequence>
<evidence type="ECO:0000256" key="1">
    <source>
        <dbReference type="SAM" id="Phobius"/>
    </source>
</evidence>
<proteinExistence type="predicted"/>
<evidence type="ECO:0000313" key="3">
    <source>
        <dbReference type="Proteomes" id="UP001054837"/>
    </source>
</evidence>
<dbReference type="InterPro" id="IPR052728">
    <property type="entry name" value="O2_lipid_transport_reg"/>
</dbReference>
<protein>
    <submittedName>
        <fullName evidence="2">Nose resistant to fluoxetine protein 6</fullName>
    </submittedName>
</protein>
<gene>
    <name evidence="2" type="primary">X975_04445</name>
    <name evidence="2" type="ORF">CDAR_70051</name>
</gene>
<dbReference type="PANTHER" id="PTHR11161">
    <property type="entry name" value="O-ACYLTRANSFERASE"/>
    <property type="match status" value="1"/>
</dbReference>
<dbReference type="Proteomes" id="UP001054837">
    <property type="component" value="Unassembled WGS sequence"/>
</dbReference>
<feature type="transmembrane region" description="Helical" evidence="1">
    <location>
        <begin position="80"/>
        <end position="106"/>
    </location>
</feature>
<evidence type="ECO:0000313" key="2">
    <source>
        <dbReference type="EMBL" id="GIY47851.1"/>
    </source>
</evidence>
<reference evidence="2 3" key="1">
    <citation type="submission" date="2021-06" db="EMBL/GenBank/DDBJ databases">
        <title>Caerostris darwini draft genome.</title>
        <authorList>
            <person name="Kono N."/>
            <person name="Arakawa K."/>
        </authorList>
    </citation>
    <scope>NUCLEOTIDE SEQUENCE [LARGE SCALE GENOMIC DNA]</scope>
</reference>
<keyword evidence="3" id="KW-1185">Reference proteome</keyword>
<feature type="transmembrane region" description="Helical" evidence="1">
    <location>
        <begin position="12"/>
        <end position="33"/>
    </location>
</feature>
<comment type="caution">
    <text evidence="2">The sequence shown here is derived from an EMBL/GenBank/DDBJ whole genome shotgun (WGS) entry which is preliminary data.</text>
</comment>